<protein>
    <recommendedName>
        <fullName evidence="1">Mycothiol-dependent maleylpyruvate isomerase metal-binding domain-containing protein</fullName>
    </recommendedName>
</protein>
<reference evidence="2 3" key="1">
    <citation type="submission" date="2013-02" db="EMBL/GenBank/DDBJ databases">
        <title>Draft genome sequence of Amycolatopsis vancoresmycina strain DSM 44592T.</title>
        <authorList>
            <person name="Kumar S."/>
            <person name="Kaur N."/>
            <person name="Kaur C."/>
            <person name="Raghava G.P.S."/>
            <person name="Mayilraj S."/>
        </authorList>
    </citation>
    <scope>NUCLEOTIDE SEQUENCE [LARGE SCALE GENOMIC DNA]</scope>
    <source>
        <strain evidence="2 3">DSM 44592</strain>
    </source>
</reference>
<dbReference type="SUPFAM" id="SSF109854">
    <property type="entry name" value="DinB/YfiT-like putative metalloenzymes"/>
    <property type="match status" value="1"/>
</dbReference>
<proteinExistence type="predicted"/>
<dbReference type="Gene3D" id="1.20.120.450">
    <property type="entry name" value="dinb family like domain"/>
    <property type="match status" value="1"/>
</dbReference>
<evidence type="ECO:0000313" key="2">
    <source>
        <dbReference type="EMBL" id="EOD65653.1"/>
    </source>
</evidence>
<dbReference type="InterPro" id="IPR034660">
    <property type="entry name" value="DinB/YfiT-like"/>
</dbReference>
<dbReference type="AlphaFoldDB" id="R1G298"/>
<comment type="caution">
    <text evidence="2">The sequence shown here is derived from an EMBL/GenBank/DDBJ whole genome shotgun (WGS) entry which is preliminary data.</text>
</comment>
<name>R1G298_9PSEU</name>
<feature type="domain" description="Mycothiol-dependent maleylpyruvate isomerase metal-binding" evidence="1">
    <location>
        <begin position="12"/>
        <end position="146"/>
    </location>
</feature>
<dbReference type="GO" id="GO:0046872">
    <property type="term" value="F:metal ion binding"/>
    <property type="evidence" value="ECO:0007669"/>
    <property type="project" value="InterPro"/>
</dbReference>
<dbReference type="PATRIC" id="fig|1292037.4.peg.4840"/>
<evidence type="ECO:0000313" key="3">
    <source>
        <dbReference type="Proteomes" id="UP000014139"/>
    </source>
</evidence>
<organism evidence="2 3">
    <name type="scientific">Amycolatopsis vancoresmycina DSM 44592</name>
    <dbReference type="NCBI Taxonomy" id="1292037"/>
    <lineage>
        <taxon>Bacteria</taxon>
        <taxon>Bacillati</taxon>
        <taxon>Actinomycetota</taxon>
        <taxon>Actinomycetes</taxon>
        <taxon>Pseudonocardiales</taxon>
        <taxon>Pseudonocardiaceae</taxon>
        <taxon>Amycolatopsis</taxon>
    </lineage>
</organism>
<evidence type="ECO:0000259" key="1">
    <source>
        <dbReference type="Pfam" id="PF11716"/>
    </source>
</evidence>
<dbReference type="OrthoDB" id="3213691at2"/>
<dbReference type="eggNOG" id="ENOG5033U56">
    <property type="taxonomic scope" value="Bacteria"/>
</dbReference>
<dbReference type="InterPro" id="IPR017517">
    <property type="entry name" value="Maleyloyr_isom"/>
</dbReference>
<sequence length="257" mass="27183">MTSLADRTVAALRAEHDVLADLARTLTDDQLAATSGAAEWTVAQVLSHLGSGAEIGRAPIAEAAGETVAEEDHRTIWDRWDASEPRAQAEGFLEHNSRWLDTVEAFTPEQRSSLTVELGFLPEPVPLLTALGMRLSEVANHSWDVRVALDPKAEVDAGSAEVLVELLAGPMGFLLGFFGKPAELADPVSVAVPGAGLVIDDAVTVVDHIEAPSATFTGPAGAFIRLLSGRLKAPYDEGVGVEGGVTLEELRRVFPGF</sequence>
<dbReference type="Proteomes" id="UP000014139">
    <property type="component" value="Unassembled WGS sequence"/>
</dbReference>
<accession>R1G298</accession>
<dbReference type="InterPro" id="IPR024344">
    <property type="entry name" value="MDMPI_metal-binding"/>
</dbReference>
<keyword evidence="3" id="KW-1185">Reference proteome</keyword>
<dbReference type="RefSeq" id="WP_003097786.1">
    <property type="nucleotide sequence ID" value="NZ_AOUO01000382.1"/>
</dbReference>
<gene>
    <name evidence="2" type="ORF">H480_25588</name>
</gene>
<dbReference type="EMBL" id="AOUO01000382">
    <property type="protein sequence ID" value="EOD65653.1"/>
    <property type="molecule type" value="Genomic_DNA"/>
</dbReference>
<dbReference type="NCBIfam" id="TIGR03083">
    <property type="entry name" value="maleylpyruvate isomerase family mycothiol-dependent enzyme"/>
    <property type="match status" value="1"/>
</dbReference>
<dbReference type="Pfam" id="PF11716">
    <property type="entry name" value="MDMPI_N"/>
    <property type="match status" value="1"/>
</dbReference>